<dbReference type="Proteomes" id="UP000189935">
    <property type="component" value="Chromosome I"/>
</dbReference>
<protein>
    <recommendedName>
        <fullName evidence="3">LysM domain-containing protein</fullName>
    </recommendedName>
</protein>
<accession>A0A1M6KAD9</accession>
<name>A0A1M6KAD9_9BRAD</name>
<sequence>MNAAAQAATSPTSAQATLFAPTSRYFGLATATLNTADGKTVIYLTRRFLPSAGQFALLQLHTVIQGERPDNIAAQFLGDAEAFWRLCDANNVMRPQELTETIGRQLRITLPQGVPAQTYA</sequence>
<evidence type="ECO:0000313" key="2">
    <source>
        <dbReference type="Proteomes" id="UP000189935"/>
    </source>
</evidence>
<dbReference type="RefSeq" id="WP_079537107.1">
    <property type="nucleotide sequence ID" value="NZ_LT670844.1"/>
</dbReference>
<organism evidence="1 2">
    <name type="scientific">Bradyrhizobium lablabi</name>
    <dbReference type="NCBI Taxonomy" id="722472"/>
    <lineage>
        <taxon>Bacteria</taxon>
        <taxon>Pseudomonadati</taxon>
        <taxon>Pseudomonadota</taxon>
        <taxon>Alphaproteobacteria</taxon>
        <taxon>Hyphomicrobiales</taxon>
        <taxon>Nitrobacteraceae</taxon>
        <taxon>Bradyrhizobium</taxon>
    </lineage>
</organism>
<evidence type="ECO:0000313" key="1">
    <source>
        <dbReference type="EMBL" id="SHJ55945.1"/>
    </source>
</evidence>
<gene>
    <name evidence="1" type="ORF">SAMN05444159_0917</name>
</gene>
<dbReference type="AlphaFoldDB" id="A0A1M6KAD9"/>
<dbReference type="EMBL" id="LT670844">
    <property type="protein sequence ID" value="SHJ55945.1"/>
    <property type="molecule type" value="Genomic_DNA"/>
</dbReference>
<evidence type="ECO:0008006" key="3">
    <source>
        <dbReference type="Google" id="ProtNLM"/>
    </source>
</evidence>
<proteinExistence type="predicted"/>
<dbReference type="OrthoDB" id="9809850at2"/>
<reference evidence="1 2" key="1">
    <citation type="submission" date="2016-11" db="EMBL/GenBank/DDBJ databases">
        <authorList>
            <person name="Jaros S."/>
            <person name="Januszkiewicz K."/>
            <person name="Wedrychowicz H."/>
        </authorList>
    </citation>
    <scope>NUCLEOTIDE SEQUENCE [LARGE SCALE GENOMIC DNA]</scope>
    <source>
        <strain evidence="1 2">GAS499</strain>
    </source>
</reference>